<keyword evidence="1" id="KW-0680">Restriction system</keyword>
<keyword evidence="2" id="KW-0238">DNA-binding</keyword>
<protein>
    <submittedName>
        <fullName evidence="3">Restriction endonuclease subunit S</fullName>
    </submittedName>
</protein>
<keyword evidence="3" id="KW-0378">Hydrolase</keyword>
<evidence type="ECO:0000256" key="1">
    <source>
        <dbReference type="ARBA" id="ARBA00022747"/>
    </source>
</evidence>
<keyword evidence="3" id="KW-0255">Endonuclease</keyword>
<dbReference type="Proteomes" id="UP001194539">
    <property type="component" value="Unassembled WGS sequence"/>
</dbReference>
<comment type="caution">
    <text evidence="3">The sequence shown here is derived from an EMBL/GenBank/DDBJ whole genome shotgun (WGS) entry which is preliminary data.</text>
</comment>
<dbReference type="PANTHER" id="PTHR30408">
    <property type="entry name" value="TYPE-1 RESTRICTION ENZYME ECOKI SPECIFICITY PROTEIN"/>
    <property type="match status" value="1"/>
</dbReference>
<name>A0ABS0NW92_9BRAD</name>
<dbReference type="RefSeq" id="WP_197964963.1">
    <property type="nucleotide sequence ID" value="NZ_JACEGD010000003.1"/>
</dbReference>
<evidence type="ECO:0000256" key="2">
    <source>
        <dbReference type="ARBA" id="ARBA00023125"/>
    </source>
</evidence>
<keyword evidence="4" id="KW-1185">Reference proteome</keyword>
<dbReference type="CDD" id="cd17256">
    <property type="entry name" value="RMtype1_S_EcoJA65PI-TRD1-CR1_like"/>
    <property type="match status" value="1"/>
</dbReference>
<dbReference type="EMBL" id="JACEGD010000003">
    <property type="protein sequence ID" value="MBH5385259.1"/>
    <property type="molecule type" value="Genomic_DNA"/>
</dbReference>
<reference evidence="3 4" key="1">
    <citation type="submission" date="2020-07" db="EMBL/GenBank/DDBJ databases">
        <title>Bradyrhizobium diversity isolated from nodules of indigenous legumes of Western Australia.</title>
        <authorList>
            <person name="Klepa M.S."/>
        </authorList>
    </citation>
    <scope>NUCLEOTIDE SEQUENCE [LARGE SCALE GENOMIC DNA]</scope>
    <source>
        <strain evidence="3 4">CNPSo 4019</strain>
    </source>
</reference>
<dbReference type="GO" id="GO:0004519">
    <property type="term" value="F:endonuclease activity"/>
    <property type="evidence" value="ECO:0007669"/>
    <property type="project" value="UniProtKB-KW"/>
</dbReference>
<dbReference type="InterPro" id="IPR052021">
    <property type="entry name" value="Type-I_RS_S_subunit"/>
</dbReference>
<dbReference type="NCBIfam" id="NF047740">
    <property type="entry name" value="antiphage_MADS5"/>
    <property type="match status" value="1"/>
</dbReference>
<evidence type="ECO:0000313" key="3">
    <source>
        <dbReference type="EMBL" id="MBH5385259.1"/>
    </source>
</evidence>
<dbReference type="SUPFAM" id="SSF116734">
    <property type="entry name" value="DNA methylase specificity domain"/>
    <property type="match status" value="2"/>
</dbReference>
<dbReference type="InterPro" id="IPR044946">
    <property type="entry name" value="Restrct_endonuc_typeI_TRD_sf"/>
</dbReference>
<keyword evidence="3" id="KW-0540">Nuclease</keyword>
<dbReference type="PANTHER" id="PTHR30408:SF12">
    <property type="entry name" value="TYPE I RESTRICTION ENZYME MJAVIII SPECIFICITY SUBUNIT"/>
    <property type="match status" value="1"/>
</dbReference>
<proteinExistence type="predicted"/>
<sequence length="469" mass="52440">MKTKTVPSGWLERDGRRLDCGPYMSGALEAKVLLERLAVRKEALQDVTEQGIAGIFNGPRFARSYVDDPAHGVPFLGSTDILKADLTHLPMLSRKQVAANPRFIVRPRWTLITCSGTIGRMAYARSNMDGMAGSQHFMRIVPDPKKIPPGYLYAYLSSKFGVPLVVGGTYGAIIQHIEPEHIINLPVPRLGSTLEAKIHDLVEEAARQLSEYETLCNRATADLLAWVGTTDMLPRQWLSDRRSLGWSESQISTETFRAMNYDPRASDLWRLFERAGGQPLGSLCQPEYFKGKNIFKRVDAEPEFGVMLLGQRNAFRFRPEGRWISRSSVEQQGLHVPAFTTLIPSHGTLGEQELYCRALIVTPSMRDFVFSGDFFRCVPDTTKVRPGYLFAFLRSNAAFRILRSISIGGKQQEQHPSLMWRLPVPRLGAEREGKVADQIEKAVAAYDDAVSADKQARALVEEAIEQGAN</sequence>
<evidence type="ECO:0000313" key="4">
    <source>
        <dbReference type="Proteomes" id="UP001194539"/>
    </source>
</evidence>
<accession>A0ABS0NW92</accession>
<dbReference type="Gene3D" id="3.90.220.20">
    <property type="entry name" value="DNA methylase specificity domains"/>
    <property type="match status" value="2"/>
</dbReference>
<organism evidence="3 4">
    <name type="scientific">Bradyrhizobium diversitatis</name>
    <dbReference type="NCBI Taxonomy" id="2755406"/>
    <lineage>
        <taxon>Bacteria</taxon>
        <taxon>Pseudomonadati</taxon>
        <taxon>Pseudomonadota</taxon>
        <taxon>Alphaproteobacteria</taxon>
        <taxon>Hyphomicrobiales</taxon>
        <taxon>Nitrobacteraceae</taxon>
        <taxon>Bradyrhizobium</taxon>
    </lineage>
</organism>
<gene>
    <name evidence="3" type="ORF">H1B27_03070</name>
</gene>